<organism evidence="8">
    <name type="scientific">bioreactor metagenome</name>
    <dbReference type="NCBI Taxonomy" id="1076179"/>
    <lineage>
        <taxon>unclassified sequences</taxon>
        <taxon>metagenomes</taxon>
        <taxon>ecological metagenomes</taxon>
    </lineage>
</organism>
<dbReference type="HAMAP" id="MF_00197">
    <property type="entry name" value="DAP_epimerase"/>
    <property type="match status" value="1"/>
</dbReference>
<dbReference type="UniPathway" id="UPA00034">
    <property type="reaction ID" value="UER00025"/>
</dbReference>
<name>A0A644ZGV8_9ZZZZ</name>
<dbReference type="GO" id="GO:0005829">
    <property type="term" value="C:cytosol"/>
    <property type="evidence" value="ECO:0007669"/>
    <property type="project" value="TreeGrafter"/>
</dbReference>
<evidence type="ECO:0000256" key="3">
    <source>
        <dbReference type="ARBA" id="ARBA00013080"/>
    </source>
</evidence>
<dbReference type="SUPFAM" id="SSF54506">
    <property type="entry name" value="Diaminopimelate epimerase-like"/>
    <property type="match status" value="2"/>
</dbReference>
<dbReference type="EC" id="5.1.1.7" evidence="3"/>
<dbReference type="GO" id="GO:0009089">
    <property type="term" value="P:lysine biosynthetic process via diaminopimelate"/>
    <property type="evidence" value="ECO:0007669"/>
    <property type="project" value="UniProtKB-UniPathway"/>
</dbReference>
<comment type="caution">
    <text evidence="8">The sequence shown here is derived from an EMBL/GenBank/DDBJ whole genome shotgun (WGS) entry which is preliminary data.</text>
</comment>
<dbReference type="GO" id="GO:0008837">
    <property type="term" value="F:diaminopimelate epimerase activity"/>
    <property type="evidence" value="ECO:0007669"/>
    <property type="project" value="UniProtKB-EC"/>
</dbReference>
<dbReference type="InterPro" id="IPR018510">
    <property type="entry name" value="DAP_epimerase_AS"/>
</dbReference>
<keyword evidence="4" id="KW-0028">Amino-acid biosynthesis</keyword>
<comment type="similarity">
    <text evidence="2">Belongs to the diaminopimelate epimerase family.</text>
</comment>
<protein>
    <recommendedName>
        <fullName evidence="3">diaminopimelate epimerase</fullName>
        <ecNumber evidence="3">5.1.1.7</ecNumber>
    </recommendedName>
</protein>
<dbReference type="Gene3D" id="3.10.310.10">
    <property type="entry name" value="Diaminopimelate Epimerase, Chain A, domain 1"/>
    <property type="match status" value="2"/>
</dbReference>
<evidence type="ECO:0000256" key="6">
    <source>
        <dbReference type="ARBA" id="ARBA00023235"/>
    </source>
</evidence>
<evidence type="ECO:0000256" key="1">
    <source>
        <dbReference type="ARBA" id="ARBA00005196"/>
    </source>
</evidence>
<evidence type="ECO:0000256" key="4">
    <source>
        <dbReference type="ARBA" id="ARBA00022605"/>
    </source>
</evidence>
<sequence length="304" mass="34215">METFLWGNNIKQIEMKLKVSKYQGAGNDFVILDNRDGLANLSREQIKLLCDRRFGVGADGLMYLNASNKYDFSMKYFNSDGNEGTMCGNGGRCLVAFAAHKGIKKYRFDAIDGEHIGKVYKYSPSVSDIEIRMIDVHGIKEHSPKSFYLNTGSPHLVIFVDNLKDYDVDNNGKLWRHHPVFPGGTNVNFVQGNWGKDSSGWSQSLEPGSSLELSVRTYERGVEAETFACGTGITASAIAYHRLLNKNYITRFGKEEFYPADIKTRVKAIGGDLEVNFRYLGNEKYSDIFLRGPATFVFECEINI</sequence>
<accession>A0A644ZGV8</accession>
<dbReference type="InterPro" id="IPR001653">
    <property type="entry name" value="DAP_epimerase_DapF"/>
</dbReference>
<evidence type="ECO:0000313" key="8">
    <source>
        <dbReference type="EMBL" id="MPM40090.1"/>
    </source>
</evidence>
<dbReference type="Pfam" id="PF01678">
    <property type="entry name" value="DAP_epimerase"/>
    <property type="match status" value="2"/>
</dbReference>
<dbReference type="NCBIfam" id="TIGR00652">
    <property type="entry name" value="DapF"/>
    <property type="match status" value="1"/>
</dbReference>
<comment type="catalytic activity">
    <reaction evidence="7">
        <text>(2S,6S)-2,6-diaminopimelate = meso-2,6-diaminopimelate</text>
        <dbReference type="Rhea" id="RHEA:15393"/>
        <dbReference type="ChEBI" id="CHEBI:57609"/>
        <dbReference type="ChEBI" id="CHEBI:57791"/>
        <dbReference type="EC" id="5.1.1.7"/>
    </reaction>
</comment>
<gene>
    <name evidence="8" type="primary">dapF_26</name>
    <name evidence="8" type="ORF">SDC9_86728</name>
</gene>
<evidence type="ECO:0000256" key="2">
    <source>
        <dbReference type="ARBA" id="ARBA00010219"/>
    </source>
</evidence>
<dbReference type="EMBL" id="VSSQ01008873">
    <property type="protein sequence ID" value="MPM40090.1"/>
    <property type="molecule type" value="Genomic_DNA"/>
</dbReference>
<dbReference type="PROSITE" id="PS01326">
    <property type="entry name" value="DAP_EPIMERASE"/>
    <property type="match status" value="1"/>
</dbReference>
<evidence type="ECO:0000256" key="7">
    <source>
        <dbReference type="ARBA" id="ARBA00051712"/>
    </source>
</evidence>
<reference evidence="8" key="1">
    <citation type="submission" date="2019-08" db="EMBL/GenBank/DDBJ databases">
        <authorList>
            <person name="Kucharzyk K."/>
            <person name="Murdoch R.W."/>
            <person name="Higgins S."/>
            <person name="Loffler F."/>
        </authorList>
    </citation>
    <scope>NUCLEOTIDE SEQUENCE</scope>
</reference>
<dbReference type="PANTHER" id="PTHR31689">
    <property type="entry name" value="DIAMINOPIMELATE EPIMERASE, CHLOROPLASTIC"/>
    <property type="match status" value="1"/>
</dbReference>
<dbReference type="PANTHER" id="PTHR31689:SF0">
    <property type="entry name" value="DIAMINOPIMELATE EPIMERASE"/>
    <property type="match status" value="1"/>
</dbReference>
<keyword evidence="5" id="KW-0457">Lysine biosynthesis</keyword>
<dbReference type="AlphaFoldDB" id="A0A644ZGV8"/>
<proteinExistence type="inferred from homology"/>
<comment type="pathway">
    <text evidence="1">Amino-acid biosynthesis; L-lysine biosynthesis via DAP pathway; DL-2,6-diaminopimelate from LL-2,6-diaminopimelate: step 1/1.</text>
</comment>
<keyword evidence="6 8" id="KW-0413">Isomerase</keyword>
<evidence type="ECO:0000256" key="5">
    <source>
        <dbReference type="ARBA" id="ARBA00023154"/>
    </source>
</evidence>